<dbReference type="GO" id="GO:0005737">
    <property type="term" value="C:cytoplasm"/>
    <property type="evidence" value="ECO:0007669"/>
    <property type="project" value="UniProtKB-SubCell"/>
</dbReference>
<evidence type="ECO:0000259" key="14">
    <source>
        <dbReference type="PROSITE" id="PS51163"/>
    </source>
</evidence>
<dbReference type="PANTHER" id="PTHR17490">
    <property type="entry name" value="SUA5"/>
    <property type="match status" value="1"/>
</dbReference>
<dbReference type="InterPro" id="IPR006070">
    <property type="entry name" value="Sua5-like_dom"/>
</dbReference>
<name>A0A383VDS0_TETOB</name>
<dbReference type="InterPro" id="IPR038385">
    <property type="entry name" value="Sua5/YwlC_C"/>
</dbReference>
<keyword evidence="6" id="KW-0808">Transferase</keyword>
<keyword evidence="16" id="KW-1185">Reference proteome</keyword>
<dbReference type="Gene3D" id="3.90.870.10">
    <property type="entry name" value="DHBP synthase"/>
    <property type="match status" value="1"/>
</dbReference>
<dbReference type="PROSITE" id="PS51163">
    <property type="entry name" value="YRDC"/>
    <property type="match status" value="1"/>
</dbReference>
<dbReference type="GO" id="GO:0005524">
    <property type="term" value="F:ATP binding"/>
    <property type="evidence" value="ECO:0007669"/>
    <property type="project" value="UniProtKB-KW"/>
</dbReference>
<accession>A0A383VDS0</accession>
<protein>
    <recommendedName>
        <fullName evidence="4">Threonylcarbamoyl-AMP synthase</fullName>
        <ecNumber evidence="3">2.7.7.87</ecNumber>
    </recommendedName>
    <alternativeName>
        <fullName evidence="11">L-threonylcarbamoyladenylate synthase</fullName>
    </alternativeName>
</protein>
<organism evidence="15 16">
    <name type="scientific">Tetradesmus obliquus</name>
    <name type="common">Green alga</name>
    <name type="synonym">Acutodesmus obliquus</name>
    <dbReference type="NCBI Taxonomy" id="3088"/>
    <lineage>
        <taxon>Eukaryota</taxon>
        <taxon>Viridiplantae</taxon>
        <taxon>Chlorophyta</taxon>
        <taxon>core chlorophytes</taxon>
        <taxon>Chlorophyceae</taxon>
        <taxon>CS clade</taxon>
        <taxon>Sphaeropleales</taxon>
        <taxon>Scenedesmaceae</taxon>
        <taxon>Tetradesmus</taxon>
    </lineage>
</organism>
<evidence type="ECO:0000256" key="11">
    <source>
        <dbReference type="ARBA" id="ARBA00029774"/>
    </source>
</evidence>
<evidence type="ECO:0000313" key="15">
    <source>
        <dbReference type="EMBL" id="SZX63103.1"/>
    </source>
</evidence>
<keyword evidence="8" id="KW-0548">Nucleotidyltransferase</keyword>
<feature type="compositionally biased region" description="Low complexity" evidence="13">
    <location>
        <begin position="304"/>
        <end position="316"/>
    </location>
</feature>
<feature type="region of interest" description="Disordered" evidence="13">
    <location>
        <begin position="303"/>
        <end position="324"/>
    </location>
</feature>
<dbReference type="GO" id="GO:0008033">
    <property type="term" value="P:tRNA processing"/>
    <property type="evidence" value="ECO:0007669"/>
    <property type="project" value="UniProtKB-KW"/>
</dbReference>
<keyword evidence="7" id="KW-0819">tRNA processing</keyword>
<evidence type="ECO:0000256" key="1">
    <source>
        <dbReference type="ARBA" id="ARBA00004496"/>
    </source>
</evidence>
<evidence type="ECO:0000256" key="9">
    <source>
        <dbReference type="ARBA" id="ARBA00022741"/>
    </source>
</evidence>
<keyword evidence="5" id="KW-0963">Cytoplasm</keyword>
<evidence type="ECO:0000256" key="3">
    <source>
        <dbReference type="ARBA" id="ARBA00012584"/>
    </source>
</evidence>
<dbReference type="InterPro" id="IPR050156">
    <property type="entry name" value="TC-AMP_synthase_SUA5"/>
</dbReference>
<evidence type="ECO:0000256" key="2">
    <source>
        <dbReference type="ARBA" id="ARBA00007663"/>
    </source>
</evidence>
<dbReference type="EC" id="2.7.7.87" evidence="3"/>
<dbReference type="GO" id="GO:0000049">
    <property type="term" value="F:tRNA binding"/>
    <property type="evidence" value="ECO:0007669"/>
    <property type="project" value="TreeGrafter"/>
</dbReference>
<dbReference type="Gene3D" id="3.40.50.11030">
    <property type="entry name" value="Threonylcarbamoyl-AMP synthase, C-terminal domain"/>
    <property type="match status" value="1"/>
</dbReference>
<dbReference type="STRING" id="3088.A0A383VDS0"/>
<dbReference type="Proteomes" id="UP000256970">
    <property type="component" value="Unassembled WGS sequence"/>
</dbReference>
<gene>
    <name evidence="15" type="ORF">BQ4739_LOCUS3666</name>
</gene>
<comment type="catalytic activity">
    <reaction evidence="12">
        <text>L-threonine + hydrogencarbonate + ATP = L-threonylcarbamoyladenylate + diphosphate + H2O</text>
        <dbReference type="Rhea" id="RHEA:36407"/>
        <dbReference type="ChEBI" id="CHEBI:15377"/>
        <dbReference type="ChEBI" id="CHEBI:17544"/>
        <dbReference type="ChEBI" id="CHEBI:30616"/>
        <dbReference type="ChEBI" id="CHEBI:33019"/>
        <dbReference type="ChEBI" id="CHEBI:57926"/>
        <dbReference type="ChEBI" id="CHEBI:73682"/>
        <dbReference type="EC" id="2.7.7.87"/>
    </reaction>
</comment>
<evidence type="ECO:0000256" key="4">
    <source>
        <dbReference type="ARBA" id="ARBA00015492"/>
    </source>
</evidence>
<evidence type="ECO:0000256" key="12">
    <source>
        <dbReference type="ARBA" id="ARBA00048366"/>
    </source>
</evidence>
<evidence type="ECO:0000256" key="6">
    <source>
        <dbReference type="ARBA" id="ARBA00022679"/>
    </source>
</evidence>
<evidence type="ECO:0000256" key="5">
    <source>
        <dbReference type="ARBA" id="ARBA00022490"/>
    </source>
</evidence>
<evidence type="ECO:0000256" key="8">
    <source>
        <dbReference type="ARBA" id="ARBA00022695"/>
    </source>
</evidence>
<dbReference type="AlphaFoldDB" id="A0A383VDS0"/>
<evidence type="ECO:0000313" key="16">
    <source>
        <dbReference type="Proteomes" id="UP000256970"/>
    </source>
</evidence>
<dbReference type="GO" id="GO:0006450">
    <property type="term" value="P:regulation of translational fidelity"/>
    <property type="evidence" value="ECO:0007669"/>
    <property type="project" value="TreeGrafter"/>
</dbReference>
<comment type="subcellular location">
    <subcellularLocation>
        <location evidence="1">Cytoplasm</location>
    </subcellularLocation>
</comment>
<proteinExistence type="inferred from homology"/>
<feature type="domain" description="YrdC-like" evidence="14">
    <location>
        <begin position="228"/>
        <end position="449"/>
    </location>
</feature>
<evidence type="ECO:0000256" key="7">
    <source>
        <dbReference type="ARBA" id="ARBA00022694"/>
    </source>
</evidence>
<dbReference type="SUPFAM" id="SSF55821">
    <property type="entry name" value="YrdC/RibB"/>
    <property type="match status" value="2"/>
</dbReference>
<dbReference type="GO" id="GO:0003725">
    <property type="term" value="F:double-stranded RNA binding"/>
    <property type="evidence" value="ECO:0007669"/>
    <property type="project" value="InterPro"/>
</dbReference>
<dbReference type="PANTHER" id="PTHR17490:SF16">
    <property type="entry name" value="THREONYLCARBAMOYL-AMP SYNTHASE"/>
    <property type="match status" value="1"/>
</dbReference>
<dbReference type="InterPro" id="IPR017945">
    <property type="entry name" value="DHBP_synth_RibB-like_a/b_dom"/>
</dbReference>
<dbReference type="Pfam" id="PF03481">
    <property type="entry name" value="Sua5_C"/>
    <property type="match status" value="1"/>
</dbReference>
<evidence type="ECO:0000256" key="13">
    <source>
        <dbReference type="SAM" id="MobiDB-lite"/>
    </source>
</evidence>
<dbReference type="Pfam" id="PF01300">
    <property type="entry name" value="Sua5_yciO_yrdC"/>
    <property type="match status" value="2"/>
</dbReference>
<keyword evidence="10" id="KW-0067">ATP-binding</keyword>
<dbReference type="EMBL" id="FNXT01000284">
    <property type="protein sequence ID" value="SZX63103.1"/>
    <property type="molecule type" value="Genomic_DNA"/>
</dbReference>
<dbReference type="InterPro" id="IPR005145">
    <property type="entry name" value="Sua5_C"/>
</dbReference>
<comment type="similarity">
    <text evidence="2">Belongs to the SUA5 family.</text>
</comment>
<dbReference type="GO" id="GO:0061710">
    <property type="term" value="F:L-threonylcarbamoyladenylate synthase"/>
    <property type="evidence" value="ECO:0007669"/>
    <property type="project" value="UniProtKB-EC"/>
</dbReference>
<reference evidence="15 16" key="1">
    <citation type="submission" date="2016-10" db="EMBL/GenBank/DDBJ databases">
        <authorList>
            <person name="Cai Z."/>
        </authorList>
    </citation>
    <scope>NUCLEOTIDE SEQUENCE [LARGE SCALE GENOMIC DNA]</scope>
</reference>
<keyword evidence="9" id="KW-0547">Nucleotide-binding</keyword>
<evidence type="ECO:0000256" key="10">
    <source>
        <dbReference type="ARBA" id="ARBA00022840"/>
    </source>
</evidence>
<sequence>MLLKRQPAAGALVVCGQLKDLRSSTLLSASVLRNSGSARSLKAAGLASGATCTTTQQQAPLQAADMVTSAASQHVSTVDTISQAVEQINSCSLASTSKLMQELHAAAAINMQAVAAAAVTEPAAEQDCLGQQQQQHHMVVGEAEASAAQAYCTQLLAVNPAELPAAEPPAADLAQQLLATHTAPELSREACPHLYYTLPEHLQQQQQQQLVDEAGGSIPTSSNCSSSAAALQQAAALLRAGLPVAMPTETVYGLAGNALSGAAVASIFAAKGRPADNPLIVHVSDLDMLAALYPAPQGVHLDPSSCSSSSSSSSGSSSGGGARSQSIADIIPQQYHRLIAAFWPGPLTILLPASPLLPAAITAGQPTVAVRMPAHPVARALIAAAGVPLAAPSANTSGRPSPTSAQHVLDDLAGRVPAVVDGGGCGFGVESTVLDGLRVPPVVLRPGGVTAEQLAAAPEVAGLQVYARDFRDSALEAAPTTPGMKYRHYSPSAPVLLLDPAPAWQQQQQGDGLQQQAPLHSTLVLQQLVSDATQQLLQSVQQGQLQELAAARPGNTAQRVVLLSTCASGKASSSTCSKEHVAVGWTPESLALLQMQQQGQQQGQQCNAEPVALPACHSKSAGSDGCCDGSSAINSSSIVVLEYVLGSWQQPELVAQQLFGALRAADDAGASLILVQGLPPVGTGLAVMNRLQKAASRRVAVDL</sequence>